<dbReference type="VEuPathDB" id="FungiDB:PV09_01874"/>
<dbReference type="AlphaFoldDB" id="A0A0D2AN94"/>
<protein>
    <submittedName>
        <fullName evidence="1">Uncharacterized protein</fullName>
    </submittedName>
</protein>
<name>A0A0D2AN94_9PEZI</name>
<dbReference type="EMBL" id="KN847532">
    <property type="protein sequence ID" value="KIW07975.1"/>
    <property type="molecule type" value="Genomic_DNA"/>
</dbReference>
<sequence length="165" mass="18070">MKGHSGFDKKRVVTGSGYGLDGCTSTKIIQHRTRYSGETPQGCLTTWLRVRPLLTHSRSGVPVGRTQNSNMNTLCWFSWYAGTTIKVCSGVSAPWNPLLQCGDSAGCDAWGQLFESLSYPWKSLNQRKTRASTCPAGAVTCEFSSEGHWNGHVSYNSEEGRAMTP</sequence>
<evidence type="ECO:0000313" key="2">
    <source>
        <dbReference type="Proteomes" id="UP000053259"/>
    </source>
</evidence>
<gene>
    <name evidence="1" type="ORF">PV09_01874</name>
</gene>
<reference evidence="1 2" key="1">
    <citation type="submission" date="2015-01" db="EMBL/GenBank/DDBJ databases">
        <title>The Genome Sequence of Ochroconis gallopava CBS43764.</title>
        <authorList>
            <consortium name="The Broad Institute Genomics Platform"/>
            <person name="Cuomo C."/>
            <person name="de Hoog S."/>
            <person name="Gorbushina A."/>
            <person name="Stielow B."/>
            <person name="Teixiera M."/>
            <person name="Abouelleil A."/>
            <person name="Chapman S.B."/>
            <person name="Priest M."/>
            <person name="Young S.K."/>
            <person name="Wortman J."/>
            <person name="Nusbaum C."/>
            <person name="Birren B."/>
        </authorList>
    </citation>
    <scope>NUCLEOTIDE SEQUENCE [LARGE SCALE GENOMIC DNA]</scope>
    <source>
        <strain evidence="1 2">CBS 43764</strain>
    </source>
</reference>
<proteinExistence type="predicted"/>
<dbReference type="Proteomes" id="UP000053259">
    <property type="component" value="Unassembled WGS sequence"/>
</dbReference>
<organism evidence="1 2">
    <name type="scientific">Verruconis gallopava</name>
    <dbReference type="NCBI Taxonomy" id="253628"/>
    <lineage>
        <taxon>Eukaryota</taxon>
        <taxon>Fungi</taxon>
        <taxon>Dikarya</taxon>
        <taxon>Ascomycota</taxon>
        <taxon>Pezizomycotina</taxon>
        <taxon>Dothideomycetes</taxon>
        <taxon>Pleosporomycetidae</taxon>
        <taxon>Venturiales</taxon>
        <taxon>Sympoventuriaceae</taxon>
        <taxon>Verruconis</taxon>
    </lineage>
</organism>
<dbReference type="GeneID" id="27309847"/>
<dbReference type="InParanoid" id="A0A0D2AN94"/>
<evidence type="ECO:0000313" key="1">
    <source>
        <dbReference type="EMBL" id="KIW07975.1"/>
    </source>
</evidence>
<dbReference type="HOGENOM" id="CLU_1612090_0_0_1"/>
<accession>A0A0D2AN94</accession>
<dbReference type="RefSeq" id="XP_016217844.1">
    <property type="nucleotide sequence ID" value="XM_016354832.1"/>
</dbReference>
<keyword evidence="2" id="KW-1185">Reference proteome</keyword>